<gene>
    <name evidence="2" type="ORF">SKAU_G00148380</name>
</gene>
<name>A0A9Q1FTQ4_SYNKA</name>
<dbReference type="Proteomes" id="UP001152622">
    <property type="component" value="Chromosome 4"/>
</dbReference>
<reference evidence="2" key="1">
    <citation type="journal article" date="2023" name="Science">
        <title>Genome structures resolve the early diversification of teleost fishes.</title>
        <authorList>
            <person name="Parey E."/>
            <person name="Louis A."/>
            <person name="Montfort J."/>
            <person name="Bouchez O."/>
            <person name="Roques C."/>
            <person name="Iampietro C."/>
            <person name="Lluch J."/>
            <person name="Castinel A."/>
            <person name="Donnadieu C."/>
            <person name="Desvignes T."/>
            <person name="Floi Bucao C."/>
            <person name="Jouanno E."/>
            <person name="Wen M."/>
            <person name="Mejri S."/>
            <person name="Dirks R."/>
            <person name="Jansen H."/>
            <person name="Henkel C."/>
            <person name="Chen W.J."/>
            <person name="Zahm M."/>
            <person name="Cabau C."/>
            <person name="Klopp C."/>
            <person name="Thompson A.W."/>
            <person name="Robinson-Rechavi M."/>
            <person name="Braasch I."/>
            <person name="Lecointre G."/>
            <person name="Bobe J."/>
            <person name="Postlethwait J.H."/>
            <person name="Berthelot C."/>
            <person name="Roest Crollius H."/>
            <person name="Guiguen Y."/>
        </authorList>
    </citation>
    <scope>NUCLEOTIDE SEQUENCE</scope>
    <source>
        <strain evidence="2">WJC10195</strain>
    </source>
</reference>
<organism evidence="2 3">
    <name type="scientific">Synaphobranchus kaupii</name>
    <name type="common">Kaup's arrowtooth eel</name>
    <dbReference type="NCBI Taxonomy" id="118154"/>
    <lineage>
        <taxon>Eukaryota</taxon>
        <taxon>Metazoa</taxon>
        <taxon>Chordata</taxon>
        <taxon>Craniata</taxon>
        <taxon>Vertebrata</taxon>
        <taxon>Euteleostomi</taxon>
        <taxon>Actinopterygii</taxon>
        <taxon>Neopterygii</taxon>
        <taxon>Teleostei</taxon>
        <taxon>Anguilliformes</taxon>
        <taxon>Synaphobranchidae</taxon>
        <taxon>Synaphobranchus</taxon>
    </lineage>
</organism>
<comment type="caution">
    <text evidence="2">The sequence shown here is derived from an EMBL/GenBank/DDBJ whole genome shotgun (WGS) entry which is preliminary data.</text>
</comment>
<sequence>MRDAGTEGRDLVPLKYQIQSCPNQARCAVDDAPAPESVSFPRGAARLLALLWKCSQSHKPKQWSQENGADTNECLRSARGQPASQRASEPASDGARPGPREGRRPLHYRAQPPGGSSELDLAALRQLQ</sequence>
<proteinExistence type="predicted"/>
<evidence type="ECO:0000256" key="1">
    <source>
        <dbReference type="SAM" id="MobiDB-lite"/>
    </source>
</evidence>
<dbReference type="AlphaFoldDB" id="A0A9Q1FTQ4"/>
<accession>A0A9Q1FTQ4</accession>
<evidence type="ECO:0000313" key="3">
    <source>
        <dbReference type="Proteomes" id="UP001152622"/>
    </source>
</evidence>
<evidence type="ECO:0000313" key="2">
    <source>
        <dbReference type="EMBL" id="KAJ8366007.1"/>
    </source>
</evidence>
<protein>
    <submittedName>
        <fullName evidence="2">Uncharacterized protein</fullName>
    </submittedName>
</protein>
<keyword evidence="3" id="KW-1185">Reference proteome</keyword>
<feature type="region of interest" description="Disordered" evidence="1">
    <location>
        <begin position="58"/>
        <end position="119"/>
    </location>
</feature>
<dbReference type="EMBL" id="JAINUF010000004">
    <property type="protein sequence ID" value="KAJ8366007.1"/>
    <property type="molecule type" value="Genomic_DNA"/>
</dbReference>